<evidence type="ECO:0008006" key="8">
    <source>
        <dbReference type="Google" id="ProtNLM"/>
    </source>
</evidence>
<proteinExistence type="predicted"/>
<comment type="subcellular location">
    <subcellularLocation>
        <location evidence="1">Membrane</location>
    </subcellularLocation>
</comment>
<dbReference type="Gene3D" id="2.60.40.10">
    <property type="entry name" value="Immunoglobulins"/>
    <property type="match status" value="1"/>
</dbReference>
<evidence type="ECO:0000256" key="5">
    <source>
        <dbReference type="SAM" id="Phobius"/>
    </source>
</evidence>
<reference evidence="6" key="1">
    <citation type="submission" date="2025-08" db="UniProtKB">
        <authorList>
            <consortium name="Ensembl"/>
        </authorList>
    </citation>
    <scope>IDENTIFICATION</scope>
</reference>
<dbReference type="OMA" id="LLLWKFV"/>
<dbReference type="Ensembl" id="ENSACIT00000018633.1">
    <property type="protein sequence ID" value="ENSACIP00000018146.1"/>
    <property type="gene ID" value="ENSACIG00000014156.1"/>
</dbReference>
<dbReference type="SUPFAM" id="SSF48726">
    <property type="entry name" value="Immunoglobulin"/>
    <property type="match status" value="1"/>
</dbReference>
<organism evidence="6 7">
    <name type="scientific">Amphilophus citrinellus</name>
    <name type="common">Midas cichlid</name>
    <name type="synonym">Cichlasoma citrinellum</name>
    <dbReference type="NCBI Taxonomy" id="61819"/>
    <lineage>
        <taxon>Eukaryota</taxon>
        <taxon>Metazoa</taxon>
        <taxon>Chordata</taxon>
        <taxon>Craniata</taxon>
        <taxon>Vertebrata</taxon>
        <taxon>Euteleostomi</taxon>
        <taxon>Actinopterygii</taxon>
        <taxon>Neopterygii</taxon>
        <taxon>Teleostei</taxon>
        <taxon>Neoteleostei</taxon>
        <taxon>Acanthomorphata</taxon>
        <taxon>Ovalentaria</taxon>
        <taxon>Cichlomorphae</taxon>
        <taxon>Cichliformes</taxon>
        <taxon>Cichlidae</taxon>
        <taxon>New World cichlids</taxon>
        <taxon>Cichlasomatinae</taxon>
        <taxon>Heroini</taxon>
        <taxon>Amphilophus</taxon>
    </lineage>
</organism>
<dbReference type="STRING" id="61819.ENSACIP00000018146"/>
<keyword evidence="2" id="KW-0732">Signal</keyword>
<dbReference type="PANTHER" id="PTHR12080:SF80">
    <property type="entry name" value="IMMUNOGLOBULIN V-SET DOMAIN-CONTAINING PROTEIN"/>
    <property type="match status" value="1"/>
</dbReference>
<evidence type="ECO:0000256" key="4">
    <source>
        <dbReference type="ARBA" id="ARBA00023180"/>
    </source>
</evidence>
<protein>
    <recommendedName>
        <fullName evidence="8">Immunoglobulin subtype domain-containing protein</fullName>
    </recommendedName>
</protein>
<evidence type="ECO:0000256" key="2">
    <source>
        <dbReference type="ARBA" id="ARBA00022729"/>
    </source>
</evidence>
<feature type="transmembrane region" description="Helical" evidence="5">
    <location>
        <begin position="209"/>
        <end position="231"/>
    </location>
</feature>
<keyword evidence="3 5" id="KW-0472">Membrane</keyword>
<evidence type="ECO:0000313" key="6">
    <source>
        <dbReference type="Ensembl" id="ENSACIP00000018146.1"/>
    </source>
</evidence>
<keyword evidence="5" id="KW-1133">Transmembrane helix</keyword>
<dbReference type="InterPro" id="IPR036179">
    <property type="entry name" value="Ig-like_dom_sf"/>
</dbReference>
<keyword evidence="7" id="KW-1185">Reference proteome</keyword>
<dbReference type="InterPro" id="IPR013783">
    <property type="entry name" value="Ig-like_fold"/>
</dbReference>
<dbReference type="InterPro" id="IPR015631">
    <property type="entry name" value="CD2/SLAM_rcpt"/>
</dbReference>
<evidence type="ECO:0000313" key="7">
    <source>
        <dbReference type="Proteomes" id="UP000261340"/>
    </source>
</evidence>
<keyword evidence="5" id="KW-0812">Transmembrane</keyword>
<dbReference type="AlphaFoldDB" id="A0A3Q0S549"/>
<evidence type="ECO:0000256" key="3">
    <source>
        <dbReference type="ARBA" id="ARBA00023136"/>
    </source>
</evidence>
<reference evidence="6" key="2">
    <citation type="submission" date="2025-09" db="UniProtKB">
        <authorList>
            <consortium name="Ensembl"/>
        </authorList>
    </citation>
    <scope>IDENTIFICATION</scope>
</reference>
<sequence>SHCNHLLGCDTLCLTMFTIQFFFSVLLGLQHVFVQHGKDLHLDVKKPFELNKKTDLFWKFNTTNYVGKISYNRELALFGSYEGRAELFGQNYSLLLKTVQHNDSGDYTGIVTGGKEQKVAEYKVLVQVSPVNLTVTSSGSNPCNITVTCSTVDLMISRTFRCNTQNCSQVEEKSLKQDTIVCNHSNQVSWEHSNKVTNLQCEPETNNTVVIVIVIMIAVVVFTILAAFTCFRQRKKGMCKSKHVFHQGIKKDQQNPVTTCWNSVHLSCL</sequence>
<evidence type="ECO:0000256" key="1">
    <source>
        <dbReference type="ARBA" id="ARBA00004370"/>
    </source>
</evidence>
<dbReference type="GO" id="GO:0016020">
    <property type="term" value="C:membrane"/>
    <property type="evidence" value="ECO:0007669"/>
    <property type="project" value="UniProtKB-SubCell"/>
</dbReference>
<feature type="transmembrane region" description="Helical" evidence="5">
    <location>
        <begin position="12"/>
        <end position="33"/>
    </location>
</feature>
<keyword evidence="4" id="KW-0325">Glycoprotein</keyword>
<dbReference type="PANTHER" id="PTHR12080">
    <property type="entry name" value="SIGNALING LYMPHOCYTIC ACTIVATION MOLECULE"/>
    <property type="match status" value="1"/>
</dbReference>
<name>A0A3Q0S549_AMPCI</name>
<dbReference type="GeneTree" id="ENSGT01120000272145"/>
<dbReference type="Proteomes" id="UP000261340">
    <property type="component" value="Unplaced"/>
</dbReference>
<accession>A0A3Q0S549</accession>